<dbReference type="EMBL" id="JAYMYR010000003">
    <property type="protein sequence ID" value="KAK7372962.1"/>
    <property type="molecule type" value="Genomic_DNA"/>
</dbReference>
<sequence length="131" mass="14678">MSCCCTYAVLILIQVRAITFCGQCCCSCEFLAVKSALQLCCFNFYCCSSCFKEIFYSRRFVFVLNLDNVIHKGCIDIAPLSEPVLVINNKLAIHHVQILILRVQLVLAATSSVFTLALPILSCLDKHLYDI</sequence>
<evidence type="ECO:0000313" key="2">
    <source>
        <dbReference type="EMBL" id="KAK7372962.1"/>
    </source>
</evidence>
<keyword evidence="3" id="KW-1185">Reference proteome</keyword>
<organism evidence="2 3">
    <name type="scientific">Phaseolus coccineus</name>
    <name type="common">Scarlet runner bean</name>
    <name type="synonym">Phaseolus multiflorus</name>
    <dbReference type="NCBI Taxonomy" id="3886"/>
    <lineage>
        <taxon>Eukaryota</taxon>
        <taxon>Viridiplantae</taxon>
        <taxon>Streptophyta</taxon>
        <taxon>Embryophyta</taxon>
        <taxon>Tracheophyta</taxon>
        <taxon>Spermatophyta</taxon>
        <taxon>Magnoliopsida</taxon>
        <taxon>eudicotyledons</taxon>
        <taxon>Gunneridae</taxon>
        <taxon>Pentapetalae</taxon>
        <taxon>rosids</taxon>
        <taxon>fabids</taxon>
        <taxon>Fabales</taxon>
        <taxon>Fabaceae</taxon>
        <taxon>Papilionoideae</taxon>
        <taxon>50 kb inversion clade</taxon>
        <taxon>NPAAA clade</taxon>
        <taxon>indigoferoid/millettioid clade</taxon>
        <taxon>Phaseoleae</taxon>
        <taxon>Phaseolus</taxon>
    </lineage>
</organism>
<dbReference type="Proteomes" id="UP001374584">
    <property type="component" value="Unassembled WGS sequence"/>
</dbReference>
<feature type="chain" id="PRO_5042830190" description="Secreted protein" evidence="1">
    <location>
        <begin position="18"/>
        <end position="131"/>
    </location>
</feature>
<evidence type="ECO:0008006" key="4">
    <source>
        <dbReference type="Google" id="ProtNLM"/>
    </source>
</evidence>
<accession>A0AAN9RIW3</accession>
<protein>
    <recommendedName>
        <fullName evidence="4">Secreted protein</fullName>
    </recommendedName>
</protein>
<feature type="signal peptide" evidence="1">
    <location>
        <begin position="1"/>
        <end position="17"/>
    </location>
</feature>
<evidence type="ECO:0000256" key="1">
    <source>
        <dbReference type="SAM" id="SignalP"/>
    </source>
</evidence>
<comment type="caution">
    <text evidence="2">The sequence shown here is derived from an EMBL/GenBank/DDBJ whole genome shotgun (WGS) entry which is preliminary data.</text>
</comment>
<gene>
    <name evidence="2" type="ORF">VNO80_06354</name>
</gene>
<proteinExistence type="predicted"/>
<name>A0AAN9RIW3_PHACN</name>
<evidence type="ECO:0000313" key="3">
    <source>
        <dbReference type="Proteomes" id="UP001374584"/>
    </source>
</evidence>
<keyword evidence="1" id="KW-0732">Signal</keyword>
<dbReference type="AlphaFoldDB" id="A0AAN9RIW3"/>
<reference evidence="2 3" key="1">
    <citation type="submission" date="2024-01" db="EMBL/GenBank/DDBJ databases">
        <title>The genomes of 5 underutilized Papilionoideae crops provide insights into root nodulation and disease resistanc.</title>
        <authorList>
            <person name="Jiang F."/>
        </authorList>
    </citation>
    <scope>NUCLEOTIDE SEQUENCE [LARGE SCALE GENOMIC DNA]</scope>
    <source>
        <strain evidence="2">JINMINGXINNONG_FW02</strain>
        <tissue evidence="2">Leaves</tissue>
    </source>
</reference>